<evidence type="ECO:0000313" key="2">
    <source>
        <dbReference type="EMBL" id="GFH15089.1"/>
    </source>
</evidence>
<evidence type="ECO:0000313" key="3">
    <source>
        <dbReference type="Proteomes" id="UP000485058"/>
    </source>
</evidence>
<evidence type="ECO:0000256" key="1">
    <source>
        <dbReference type="SAM" id="MobiDB-lite"/>
    </source>
</evidence>
<dbReference type="EMBL" id="BLLF01000805">
    <property type="protein sequence ID" value="GFH15089.1"/>
    <property type="molecule type" value="Genomic_DNA"/>
</dbReference>
<feature type="compositionally biased region" description="Low complexity" evidence="1">
    <location>
        <begin position="121"/>
        <end position="145"/>
    </location>
</feature>
<comment type="caution">
    <text evidence="2">The sequence shown here is derived from an EMBL/GenBank/DDBJ whole genome shotgun (WGS) entry which is preliminary data.</text>
</comment>
<name>A0A699Z7D9_HAELA</name>
<dbReference type="Proteomes" id="UP000485058">
    <property type="component" value="Unassembled WGS sequence"/>
</dbReference>
<feature type="compositionally biased region" description="Low complexity" evidence="1">
    <location>
        <begin position="81"/>
        <end position="97"/>
    </location>
</feature>
<feature type="region of interest" description="Disordered" evidence="1">
    <location>
        <begin position="1"/>
        <end position="32"/>
    </location>
</feature>
<feature type="region of interest" description="Disordered" evidence="1">
    <location>
        <begin position="72"/>
        <end position="189"/>
    </location>
</feature>
<keyword evidence="3" id="KW-1185">Reference proteome</keyword>
<feature type="compositionally biased region" description="Low complexity" evidence="1">
    <location>
        <begin position="158"/>
        <end position="189"/>
    </location>
</feature>
<reference evidence="2 3" key="1">
    <citation type="submission" date="2020-02" db="EMBL/GenBank/DDBJ databases">
        <title>Draft genome sequence of Haematococcus lacustris strain NIES-144.</title>
        <authorList>
            <person name="Morimoto D."/>
            <person name="Nakagawa S."/>
            <person name="Yoshida T."/>
            <person name="Sawayama S."/>
        </authorList>
    </citation>
    <scope>NUCLEOTIDE SEQUENCE [LARGE SCALE GENOMIC DNA]</scope>
    <source>
        <strain evidence="2 3">NIES-144</strain>
    </source>
</reference>
<protein>
    <submittedName>
        <fullName evidence="2">Uncharacterized protein</fullName>
    </submittedName>
</protein>
<accession>A0A699Z7D9</accession>
<feature type="non-terminal residue" evidence="2">
    <location>
        <position position="189"/>
    </location>
</feature>
<dbReference type="AlphaFoldDB" id="A0A699Z7D9"/>
<gene>
    <name evidence="2" type="ORF">HaLaN_11254</name>
</gene>
<feature type="non-terminal residue" evidence="2">
    <location>
        <position position="1"/>
    </location>
</feature>
<feature type="compositionally biased region" description="Basic and acidic residues" evidence="1">
    <location>
        <begin position="100"/>
        <end position="118"/>
    </location>
</feature>
<proteinExistence type="predicted"/>
<sequence>MPEPKPPPRRRIAPIPIQPAVEPEPGSISNGAEICQHMPDVSLPPMPGRRMVVDLLSCNIVNYKKVLKNHMRSHSAGTATQQQGSSLPPSPQAAQQAHGKNADLIKRIQEKYVVHMDDTNSASQSGQGASGSDGAESSGAESTSSEDSKADVVSSGKPGDPQGTSQGSGSSGSDDSSTSTSQSGGSNDD</sequence>
<organism evidence="2 3">
    <name type="scientific">Haematococcus lacustris</name>
    <name type="common">Green alga</name>
    <name type="synonym">Haematococcus pluvialis</name>
    <dbReference type="NCBI Taxonomy" id="44745"/>
    <lineage>
        <taxon>Eukaryota</taxon>
        <taxon>Viridiplantae</taxon>
        <taxon>Chlorophyta</taxon>
        <taxon>core chlorophytes</taxon>
        <taxon>Chlorophyceae</taxon>
        <taxon>CS clade</taxon>
        <taxon>Chlamydomonadales</taxon>
        <taxon>Haematococcaceae</taxon>
        <taxon>Haematococcus</taxon>
    </lineage>
</organism>